<dbReference type="AlphaFoldDB" id="A0A5B9AV78"/>
<reference evidence="2 3" key="1">
    <citation type="submission" date="2019-08" db="EMBL/GenBank/DDBJ databases">
        <title>Plasmid- and chromosome-located mcr-3 in mcr-1-positive Escherichia coli from diseased swine, Taiwan.</title>
        <authorList>
            <person name="Hsu C.-Y."/>
            <person name="Huang W.-C."/>
            <person name="Lauderdale T.-L."/>
        </authorList>
    </citation>
    <scope>NUCLEOTIDE SEQUENCE [LARGE SCALE GENOMIC DNA]</scope>
    <source>
        <strain evidence="2 3">NCYU-26-73</strain>
        <plasmid evidence="3">pncyu-26-73-4</plasmid>
    </source>
</reference>
<feature type="domain" description="Bacterial Ig-like" evidence="1">
    <location>
        <begin position="99"/>
        <end position="191"/>
    </location>
</feature>
<gene>
    <name evidence="2" type="ORF">FTV93_28495</name>
</gene>
<dbReference type="InterPro" id="IPR044016">
    <property type="entry name" value="Big_13"/>
</dbReference>
<evidence type="ECO:0000259" key="1">
    <source>
        <dbReference type="Pfam" id="PF19077"/>
    </source>
</evidence>
<geneLocation type="plasmid" evidence="3">
    <name>pncyu-26-73-4</name>
</geneLocation>
<dbReference type="Proteomes" id="UP000321299">
    <property type="component" value="Plasmid pNCYU-26-73-4"/>
</dbReference>
<dbReference type="Pfam" id="PF19077">
    <property type="entry name" value="Big_13"/>
    <property type="match status" value="2"/>
</dbReference>
<proteinExistence type="predicted"/>
<feature type="domain" description="Bacterial Ig-like" evidence="1">
    <location>
        <begin position="8"/>
        <end position="96"/>
    </location>
</feature>
<protein>
    <recommendedName>
        <fullName evidence="1">Bacterial Ig-like domain-containing protein</fullName>
    </recommendedName>
</protein>
<evidence type="ECO:0000313" key="3">
    <source>
        <dbReference type="Proteomes" id="UP000321299"/>
    </source>
</evidence>
<evidence type="ECO:0000313" key="2">
    <source>
        <dbReference type="EMBL" id="QED76455.1"/>
    </source>
</evidence>
<dbReference type="InterPro" id="IPR013783">
    <property type="entry name" value="Ig-like_fold"/>
</dbReference>
<name>A0A5B9AV78_ECOLX</name>
<dbReference type="Gene3D" id="2.60.40.10">
    <property type="entry name" value="Immunoglobulins"/>
    <property type="match status" value="3"/>
</dbReference>
<dbReference type="EMBL" id="CP042619">
    <property type="protein sequence ID" value="QED76455.1"/>
    <property type="molecule type" value="Genomic_DNA"/>
</dbReference>
<sequence length="268" mass="27722">MTLPLTGGLDVDSDSGVTGDKITSVNKPVFSGTTAPGALVTVSIAGKDYAATADENGNWKVEVTDTLLDGLHDYTITATGANGETGILQGGLIIDTQAQEITVALDNISDTGAKGDFITQVQTPTLTGTAEAEATLVLEIGGHRYTFDADASGRWSFTLPDALGEGEHHYTLTSTDKAGNSTVTQGELTVDMTGPQLSQQLDISNNVLTGNVLGNNQPTLSGSTEPSLTVTVTVGDKIYQVVADDNGNWSFTVPVAPKIKPGLHSNGN</sequence>
<accession>A0A5B9AV78</accession>
<reference evidence="2 3" key="2">
    <citation type="submission" date="2019-08" db="EMBL/GenBank/DDBJ databases">
        <authorList>
            <person name="Chen F.-J."/>
            <person name="Wu H.-C."/>
            <person name="Liao Y.-C."/>
            <person name="Kuo S.-C."/>
        </authorList>
    </citation>
    <scope>NUCLEOTIDE SEQUENCE [LARGE SCALE GENOMIC DNA]</scope>
    <source>
        <strain evidence="2 3">NCYU-26-73</strain>
        <plasmid evidence="3">pncyu-26-73-4</plasmid>
    </source>
</reference>
<keyword evidence="2" id="KW-0614">Plasmid</keyword>
<organism evidence="2 3">
    <name type="scientific">Escherichia coli</name>
    <dbReference type="NCBI Taxonomy" id="562"/>
    <lineage>
        <taxon>Bacteria</taxon>
        <taxon>Pseudomonadati</taxon>
        <taxon>Pseudomonadota</taxon>
        <taxon>Gammaproteobacteria</taxon>
        <taxon>Enterobacterales</taxon>
        <taxon>Enterobacteriaceae</taxon>
        <taxon>Escherichia</taxon>
    </lineage>
</organism>
<dbReference type="NCBIfam" id="NF033510">
    <property type="entry name" value="Ca_tandemer"/>
    <property type="match status" value="3"/>
</dbReference>